<keyword evidence="2" id="KW-1185">Reference proteome</keyword>
<evidence type="ECO:0000313" key="2">
    <source>
        <dbReference type="Proteomes" id="UP001150603"/>
    </source>
</evidence>
<evidence type="ECO:0000313" key="1">
    <source>
        <dbReference type="EMBL" id="KAJ1939346.1"/>
    </source>
</evidence>
<accession>A0ACC1J6I6</accession>
<organism evidence="1 2">
    <name type="scientific">Linderina macrospora</name>
    <dbReference type="NCBI Taxonomy" id="4868"/>
    <lineage>
        <taxon>Eukaryota</taxon>
        <taxon>Fungi</taxon>
        <taxon>Fungi incertae sedis</taxon>
        <taxon>Zoopagomycota</taxon>
        <taxon>Kickxellomycotina</taxon>
        <taxon>Kickxellomycetes</taxon>
        <taxon>Kickxellales</taxon>
        <taxon>Kickxellaceae</taxon>
        <taxon>Linderina</taxon>
    </lineage>
</organism>
<name>A0ACC1J6I6_9FUNG</name>
<gene>
    <name evidence="1" type="ORF">FBU59_004154</name>
</gene>
<proteinExistence type="predicted"/>
<sequence length="336" mass="35017">MYVMVGGYSARSHAHGDSDAAASVQPQSSVLSALPLYFLYGHCVLCYQPLTSGDLIVQMPAFELDSYLAAIGTYKISRLSLTPAVLYDVAAGVTKAGTIAQSVATGNRYDIGSVKMIGCGGASLPHALKQSYSQIFNGSPILQGYGMAESTSIIAGSSWTTPHEGAVGVLYPNSSGKVIDSAGQETDGFGELCVSGPHVMRGYVNTATSPVVNGFLRTGDYARVSSDGHVFLRGRIADIVYTEDGVVVPTDVENALASCPLVSDCAVKGEGPKGSARTVAYIVPSETPAGADVLQRISQWARSHTGVSIECRAVEAIPKSPAGKVLRYLLGKADAQ</sequence>
<reference evidence="1" key="1">
    <citation type="submission" date="2022-07" db="EMBL/GenBank/DDBJ databases">
        <title>Phylogenomic reconstructions and comparative analyses of Kickxellomycotina fungi.</title>
        <authorList>
            <person name="Reynolds N.K."/>
            <person name="Stajich J.E."/>
            <person name="Barry K."/>
            <person name="Grigoriev I.V."/>
            <person name="Crous P."/>
            <person name="Smith M.E."/>
        </authorList>
    </citation>
    <scope>NUCLEOTIDE SEQUENCE</scope>
    <source>
        <strain evidence="1">NRRL 5244</strain>
    </source>
</reference>
<comment type="caution">
    <text evidence="1">The sequence shown here is derived from an EMBL/GenBank/DDBJ whole genome shotgun (WGS) entry which is preliminary data.</text>
</comment>
<dbReference type="Proteomes" id="UP001150603">
    <property type="component" value="Unassembled WGS sequence"/>
</dbReference>
<dbReference type="EMBL" id="JANBPW010002878">
    <property type="protein sequence ID" value="KAJ1939346.1"/>
    <property type="molecule type" value="Genomic_DNA"/>
</dbReference>
<protein>
    <submittedName>
        <fullName evidence="1">Uncharacterized protein</fullName>
    </submittedName>
</protein>